<gene>
    <name evidence="2" type="ORF">ACFO3U_06725</name>
</gene>
<keyword evidence="3" id="KW-1185">Reference proteome</keyword>
<evidence type="ECO:0000313" key="2">
    <source>
        <dbReference type="EMBL" id="MFC4739685.1"/>
    </source>
</evidence>
<comment type="caution">
    <text evidence="2">The sequence shown here is derived from an EMBL/GenBank/DDBJ whole genome shotgun (WGS) entry which is preliminary data.</text>
</comment>
<keyword evidence="1" id="KW-0472">Membrane</keyword>
<organism evidence="2 3">
    <name type="scientific">Flavobacterium ponti</name>
    <dbReference type="NCBI Taxonomy" id="665133"/>
    <lineage>
        <taxon>Bacteria</taxon>
        <taxon>Pseudomonadati</taxon>
        <taxon>Bacteroidota</taxon>
        <taxon>Flavobacteriia</taxon>
        <taxon>Flavobacteriales</taxon>
        <taxon>Flavobacteriaceae</taxon>
        <taxon>Flavobacterium</taxon>
    </lineage>
</organism>
<proteinExistence type="predicted"/>
<feature type="transmembrane region" description="Helical" evidence="1">
    <location>
        <begin position="52"/>
        <end position="69"/>
    </location>
</feature>
<sequence>MKNEEKIYQKIKNASNKTEETFFPGMDKVWNRVEEKLDTKIIKKKSDLWKKLAIAASFLLFFTVGIQLFNTQKELTEPIEPKMNIEPTTEKVQDNIENKLDEEKIETIEVSPEVETFVNTSDIQANTTEPKAIISESKDESHDDVPAIIKNDYKISESAKTSFAADEIKADVQLMSKKEAVDKGYYNSASSNNVFYPSKGKIYAARSSNMKYKKAEEKLSSSYVQTTKNDDLVLIDGKLSNKKREDLSSDEMEEMVELKNPIYIINGEEFSEESLFGEKPTSKYAPLTNQKIDSIKVYLPEEAKYIYGDKGKNGVVIISVKK</sequence>
<dbReference type="EMBL" id="JBHSGW010000004">
    <property type="protein sequence ID" value="MFC4739685.1"/>
    <property type="molecule type" value="Genomic_DNA"/>
</dbReference>
<reference evidence="3" key="1">
    <citation type="journal article" date="2019" name="Int. J. Syst. Evol. Microbiol.">
        <title>The Global Catalogue of Microorganisms (GCM) 10K type strain sequencing project: providing services to taxonomists for standard genome sequencing and annotation.</title>
        <authorList>
            <consortium name="The Broad Institute Genomics Platform"/>
            <consortium name="The Broad Institute Genome Sequencing Center for Infectious Disease"/>
            <person name="Wu L."/>
            <person name="Ma J."/>
        </authorList>
    </citation>
    <scope>NUCLEOTIDE SEQUENCE [LARGE SCALE GENOMIC DNA]</scope>
    <source>
        <strain evidence="3">CCUG 50349</strain>
    </source>
</reference>
<accession>A0ABV9P4R3</accession>
<name>A0ABV9P4R3_9FLAO</name>
<evidence type="ECO:0000313" key="3">
    <source>
        <dbReference type="Proteomes" id="UP001595885"/>
    </source>
</evidence>
<evidence type="ECO:0000256" key="1">
    <source>
        <dbReference type="SAM" id="Phobius"/>
    </source>
</evidence>
<evidence type="ECO:0008006" key="4">
    <source>
        <dbReference type="Google" id="ProtNLM"/>
    </source>
</evidence>
<keyword evidence="1" id="KW-0812">Transmembrane</keyword>
<keyword evidence="1" id="KW-1133">Transmembrane helix</keyword>
<dbReference type="Proteomes" id="UP001595885">
    <property type="component" value="Unassembled WGS sequence"/>
</dbReference>
<protein>
    <recommendedName>
        <fullName evidence="4">TonB-dependent receptor plug domain-containing protein</fullName>
    </recommendedName>
</protein>
<dbReference type="RefSeq" id="WP_379739588.1">
    <property type="nucleotide sequence ID" value="NZ_JBHSGW010000004.1"/>
</dbReference>